<name>A0A419VVM3_9EURY</name>
<evidence type="ECO:0000313" key="1">
    <source>
        <dbReference type="EMBL" id="RKD86220.1"/>
    </source>
</evidence>
<dbReference type="AlphaFoldDB" id="A0A419VVM3"/>
<organism evidence="1 2">
    <name type="scientific">Halopiger aswanensis</name>
    <dbReference type="NCBI Taxonomy" id="148449"/>
    <lineage>
        <taxon>Archaea</taxon>
        <taxon>Methanobacteriati</taxon>
        <taxon>Methanobacteriota</taxon>
        <taxon>Stenosarchaea group</taxon>
        <taxon>Halobacteria</taxon>
        <taxon>Halobacteriales</taxon>
        <taxon>Natrialbaceae</taxon>
        <taxon>Halopiger</taxon>
    </lineage>
</organism>
<protein>
    <submittedName>
        <fullName evidence="1">Uncharacterized protein</fullName>
    </submittedName>
</protein>
<reference evidence="1 2" key="1">
    <citation type="submission" date="2018-09" db="EMBL/GenBank/DDBJ databases">
        <title>Genomic Encyclopedia of Archaeal and Bacterial Type Strains, Phase II (KMG-II): from individual species to whole genera.</title>
        <authorList>
            <person name="Goeker M."/>
        </authorList>
    </citation>
    <scope>NUCLEOTIDE SEQUENCE [LARGE SCALE GENOMIC DNA]</scope>
    <source>
        <strain evidence="1 2">DSM 13151</strain>
    </source>
</reference>
<dbReference type="EMBL" id="RAPO01000010">
    <property type="protein sequence ID" value="RKD86220.1"/>
    <property type="molecule type" value="Genomic_DNA"/>
</dbReference>
<accession>A0A419VVM3</accession>
<evidence type="ECO:0000313" key="2">
    <source>
        <dbReference type="Proteomes" id="UP000283805"/>
    </source>
</evidence>
<sequence length="86" mass="9744">MSADRYASEQEQNPIGTDFESDLKRTVNVVRAGFGNLVDEDGDQSEVFERVNEHVSEINDFLDDEDVPAEEQIAAAWFFLLQFASE</sequence>
<proteinExistence type="predicted"/>
<dbReference type="RefSeq" id="WP_120246909.1">
    <property type="nucleotide sequence ID" value="NZ_RAPO01000010.1"/>
</dbReference>
<gene>
    <name evidence="1" type="ORF">ATJ93_4637</name>
</gene>
<dbReference type="Proteomes" id="UP000283805">
    <property type="component" value="Unassembled WGS sequence"/>
</dbReference>
<comment type="caution">
    <text evidence="1">The sequence shown here is derived from an EMBL/GenBank/DDBJ whole genome shotgun (WGS) entry which is preliminary data.</text>
</comment>
<keyword evidence="2" id="KW-1185">Reference proteome</keyword>